<feature type="domain" description="RapZ C-terminal" evidence="6">
    <location>
        <begin position="184"/>
        <end position="302"/>
    </location>
</feature>
<evidence type="ECO:0000256" key="1">
    <source>
        <dbReference type="ARBA" id="ARBA00022741"/>
    </source>
</evidence>
<dbReference type="PANTHER" id="PTHR30448:SF0">
    <property type="entry name" value="RNASE ADAPTER PROTEIN RAPZ"/>
    <property type="match status" value="1"/>
</dbReference>
<dbReference type="GO" id="GO:0005525">
    <property type="term" value="F:GTP binding"/>
    <property type="evidence" value="ECO:0007669"/>
    <property type="project" value="UniProtKB-UniRule"/>
</dbReference>
<dbReference type="EMBL" id="NKHG01000111">
    <property type="protein sequence ID" value="PCK19841.1"/>
    <property type="molecule type" value="Genomic_DNA"/>
</dbReference>
<sequence>MNRFHKEGEGAGMNTHKQDDIQLVIITGMSGAGKTVAIQSFEDLGYFCVDNLPPSLLPKFLELMKESNSKMSKVALVMDLRGREFFDSLIAALDEMSDISWITPRILFLDANDKVLVSRYKETRRSHPLATTGLPLEGIAMERELLEELKGRSQMIFDTSDLKPKQLREKIVTHFATNQGQVFTVNVMSFGFKYGLPIDADLVFDVRFLPNPYYIESMRPQTGNDEEVRSYVMKWSETQKFTEKLIDLLSFMLPSYKREGKSQLVIAIGCTGGQHRSVTLANYLADYFKNDYYTHVTHRDIEKRSRK</sequence>
<dbReference type="AlphaFoldDB" id="A0A2A5ISY3"/>
<evidence type="ECO:0000259" key="5">
    <source>
        <dbReference type="Pfam" id="PF03668"/>
    </source>
</evidence>
<feature type="domain" description="RapZ-like N-terminal" evidence="5">
    <location>
        <begin position="21"/>
        <end position="179"/>
    </location>
</feature>
<proteinExistence type="inferred from homology"/>
<evidence type="ECO:0000259" key="6">
    <source>
        <dbReference type="Pfam" id="PF22740"/>
    </source>
</evidence>
<reference evidence="7 8" key="1">
    <citation type="submission" date="2017-06" db="EMBL/GenBank/DDBJ databases">
        <title>Draft Genome Sequence of Bacillus sp Strain 36R Isolated from saline sediment at Atanasia, Sonora, Mexico.</title>
        <authorList>
            <person name="Sanchez Diaz R."/>
            <person name="Quiroz Macias M.E."/>
            <person name="Ibarra Gamez J.C."/>
            <person name="Enciso Ibarra J."/>
            <person name="Gomez Gil B."/>
            <person name="Galaviz Silva L."/>
        </authorList>
    </citation>
    <scope>NUCLEOTIDE SEQUENCE [LARGE SCALE GENOMIC DNA]</scope>
    <source>
        <strain evidence="7 8">36R_ATNSAL</strain>
    </source>
</reference>
<name>A0A2A5ISY3_BACPU</name>
<dbReference type="GO" id="GO:0005524">
    <property type="term" value="F:ATP binding"/>
    <property type="evidence" value="ECO:0007669"/>
    <property type="project" value="UniProtKB-UniRule"/>
</dbReference>
<dbReference type="InterPro" id="IPR053930">
    <property type="entry name" value="RapZ-like_N"/>
</dbReference>
<dbReference type="Pfam" id="PF03668">
    <property type="entry name" value="RapZ-like_N"/>
    <property type="match status" value="1"/>
</dbReference>
<dbReference type="InterPro" id="IPR053931">
    <property type="entry name" value="RapZ_C"/>
</dbReference>
<dbReference type="SUPFAM" id="SSF52540">
    <property type="entry name" value="P-loop containing nucleoside triphosphate hydrolases"/>
    <property type="match status" value="1"/>
</dbReference>
<evidence type="ECO:0000313" key="7">
    <source>
        <dbReference type="EMBL" id="PCK19841.1"/>
    </source>
</evidence>
<dbReference type="PIRSF" id="PIRSF005052">
    <property type="entry name" value="P-loopkin"/>
    <property type="match status" value="1"/>
</dbReference>
<dbReference type="PANTHER" id="PTHR30448">
    <property type="entry name" value="RNASE ADAPTER PROTEIN RAPZ"/>
    <property type="match status" value="1"/>
</dbReference>
<keyword evidence="1 4" id="KW-0547">Nucleotide-binding</keyword>
<evidence type="ECO:0000256" key="4">
    <source>
        <dbReference type="HAMAP-Rule" id="MF_00636"/>
    </source>
</evidence>
<dbReference type="NCBIfam" id="NF003828">
    <property type="entry name" value="PRK05416.1"/>
    <property type="match status" value="1"/>
</dbReference>
<comment type="caution">
    <text evidence="7">The sequence shown here is derived from an EMBL/GenBank/DDBJ whole genome shotgun (WGS) entry which is preliminary data.</text>
</comment>
<gene>
    <name evidence="7" type="ORF">CEY02_15995</name>
</gene>
<organism evidence="7 8">
    <name type="scientific">Bacillus pumilus</name>
    <name type="common">Bacillus mesentericus</name>
    <dbReference type="NCBI Taxonomy" id="1408"/>
    <lineage>
        <taxon>Bacteria</taxon>
        <taxon>Bacillati</taxon>
        <taxon>Bacillota</taxon>
        <taxon>Bacilli</taxon>
        <taxon>Bacillales</taxon>
        <taxon>Bacillaceae</taxon>
        <taxon>Bacillus</taxon>
    </lineage>
</organism>
<evidence type="ECO:0000313" key="8">
    <source>
        <dbReference type="Proteomes" id="UP000228754"/>
    </source>
</evidence>
<dbReference type="HAMAP" id="MF_00636">
    <property type="entry name" value="RapZ_like"/>
    <property type="match status" value="1"/>
</dbReference>
<dbReference type="InterPro" id="IPR005337">
    <property type="entry name" value="RapZ-like"/>
</dbReference>
<keyword evidence="3 4" id="KW-0342">GTP-binding</keyword>
<feature type="binding site" evidence="4">
    <location>
        <begin position="28"/>
        <end position="35"/>
    </location>
    <ligand>
        <name>ATP</name>
        <dbReference type="ChEBI" id="CHEBI:30616"/>
    </ligand>
</feature>
<dbReference type="Proteomes" id="UP000228754">
    <property type="component" value="Unassembled WGS sequence"/>
</dbReference>
<keyword evidence="2 4" id="KW-0067">ATP-binding</keyword>
<dbReference type="Pfam" id="PF22740">
    <property type="entry name" value="PapZ_C"/>
    <property type="match status" value="1"/>
</dbReference>
<dbReference type="InterPro" id="IPR027417">
    <property type="entry name" value="P-loop_NTPase"/>
</dbReference>
<protein>
    <submittedName>
        <fullName evidence="7">RNase adaptor protein RapZ</fullName>
    </submittedName>
</protein>
<evidence type="ECO:0000256" key="3">
    <source>
        <dbReference type="ARBA" id="ARBA00023134"/>
    </source>
</evidence>
<evidence type="ECO:0000256" key="2">
    <source>
        <dbReference type="ARBA" id="ARBA00022840"/>
    </source>
</evidence>
<feature type="binding site" evidence="4">
    <location>
        <begin position="79"/>
        <end position="82"/>
    </location>
    <ligand>
        <name>GTP</name>
        <dbReference type="ChEBI" id="CHEBI:37565"/>
    </ligand>
</feature>
<dbReference type="Gene3D" id="3.40.50.300">
    <property type="entry name" value="P-loop containing nucleotide triphosphate hydrolases"/>
    <property type="match status" value="1"/>
</dbReference>
<dbReference type="OrthoDB" id="9784461at2"/>
<accession>A0A2A5ISY3</accession>